<accession>I7M0C7</accession>
<dbReference type="InParanoid" id="I7M0C7"/>
<protein>
    <submittedName>
        <fullName evidence="2">Uncharacterized protein</fullName>
    </submittedName>
</protein>
<dbReference type="AlphaFoldDB" id="I7M0C7"/>
<evidence type="ECO:0000313" key="3">
    <source>
        <dbReference type="Proteomes" id="UP000009168"/>
    </source>
</evidence>
<feature type="compositionally biased region" description="Acidic residues" evidence="1">
    <location>
        <begin position="122"/>
        <end position="137"/>
    </location>
</feature>
<proteinExistence type="predicted"/>
<dbReference type="EMBL" id="GG662853">
    <property type="protein sequence ID" value="EAR87325.2"/>
    <property type="molecule type" value="Genomic_DNA"/>
</dbReference>
<dbReference type="RefSeq" id="XP_001007570.2">
    <property type="nucleotide sequence ID" value="XM_001007570.2"/>
</dbReference>
<reference evidence="3" key="1">
    <citation type="journal article" date="2006" name="PLoS Biol.">
        <title>Macronuclear genome sequence of the ciliate Tetrahymena thermophila, a model eukaryote.</title>
        <authorList>
            <person name="Eisen J.A."/>
            <person name="Coyne R.S."/>
            <person name="Wu M."/>
            <person name="Wu D."/>
            <person name="Thiagarajan M."/>
            <person name="Wortman J.R."/>
            <person name="Badger J.H."/>
            <person name="Ren Q."/>
            <person name="Amedeo P."/>
            <person name="Jones K.M."/>
            <person name="Tallon L.J."/>
            <person name="Delcher A.L."/>
            <person name="Salzberg S.L."/>
            <person name="Silva J.C."/>
            <person name="Haas B.J."/>
            <person name="Majoros W.H."/>
            <person name="Farzad M."/>
            <person name="Carlton J.M."/>
            <person name="Smith R.K. Jr."/>
            <person name="Garg J."/>
            <person name="Pearlman R.E."/>
            <person name="Karrer K.M."/>
            <person name="Sun L."/>
            <person name="Manning G."/>
            <person name="Elde N.C."/>
            <person name="Turkewitz A.P."/>
            <person name="Asai D.J."/>
            <person name="Wilkes D.E."/>
            <person name="Wang Y."/>
            <person name="Cai H."/>
            <person name="Collins K."/>
            <person name="Stewart B.A."/>
            <person name="Lee S.R."/>
            <person name="Wilamowska K."/>
            <person name="Weinberg Z."/>
            <person name="Ruzzo W.L."/>
            <person name="Wloga D."/>
            <person name="Gaertig J."/>
            <person name="Frankel J."/>
            <person name="Tsao C.-C."/>
            <person name="Gorovsky M.A."/>
            <person name="Keeling P.J."/>
            <person name="Waller R.F."/>
            <person name="Patron N.J."/>
            <person name="Cherry J.M."/>
            <person name="Stover N.A."/>
            <person name="Krieger C.J."/>
            <person name="del Toro C."/>
            <person name="Ryder H.F."/>
            <person name="Williamson S.C."/>
            <person name="Barbeau R.A."/>
            <person name="Hamilton E.P."/>
            <person name="Orias E."/>
        </authorList>
    </citation>
    <scope>NUCLEOTIDE SEQUENCE [LARGE SCALE GENOMIC DNA]</scope>
    <source>
        <strain evidence="3">SB210</strain>
    </source>
</reference>
<evidence type="ECO:0000313" key="2">
    <source>
        <dbReference type="EMBL" id="EAR87325.2"/>
    </source>
</evidence>
<sequence length="420" mass="50284">MNLYFDKDDDDHDEQDAIQQIQQQQQSQMHTFIFNKQLFRSSAEKDILSLISKLPSSEQYIQNLKKKYNMLRDYRDKEAMSRTNSSNSNQSGLILYNTRLQGQSESDDEDQIQKDDIKYGEEEQLDEDDEDLESLQDQEERNYSNSESPIKYSKKLSQHDSIKEYDDGSYNPNIREEDSLISKEQIIEYKKLEPIEKLATFKKYKQTLLKQPTQSVREFFCEILHDKIEEEKIVKMKYIARVIGFIFSLEKYFPHKYLVKLIEEKDLRQKKIREVLKEIYDEKNIDRNSILPFISAYKVQQFVDDLQSLRSIKDDDKKIQKEDEILKEFINRKQEISNYESNEEFKNLIEQIIIFKAQRYYDFSNSAELIASFLLKLNMSSSFMFKYLLDSQKLQKMCSYAMEVIRFLSNNQKYDAPQQK</sequence>
<dbReference type="KEGG" id="tet:TTHERM_00058370"/>
<feature type="region of interest" description="Disordered" evidence="1">
    <location>
        <begin position="121"/>
        <end position="170"/>
    </location>
</feature>
<feature type="compositionally biased region" description="Basic and acidic residues" evidence="1">
    <location>
        <begin position="157"/>
        <end position="166"/>
    </location>
</feature>
<evidence type="ECO:0000256" key="1">
    <source>
        <dbReference type="SAM" id="MobiDB-lite"/>
    </source>
</evidence>
<name>I7M0C7_TETTS</name>
<dbReference type="GeneID" id="7835091"/>
<keyword evidence="3" id="KW-1185">Reference proteome</keyword>
<gene>
    <name evidence="2" type="ORF">TTHERM_00058370</name>
</gene>
<organism evidence="2 3">
    <name type="scientific">Tetrahymena thermophila (strain SB210)</name>
    <dbReference type="NCBI Taxonomy" id="312017"/>
    <lineage>
        <taxon>Eukaryota</taxon>
        <taxon>Sar</taxon>
        <taxon>Alveolata</taxon>
        <taxon>Ciliophora</taxon>
        <taxon>Intramacronucleata</taxon>
        <taxon>Oligohymenophorea</taxon>
        <taxon>Hymenostomatida</taxon>
        <taxon>Tetrahymenina</taxon>
        <taxon>Tetrahymenidae</taxon>
        <taxon>Tetrahymena</taxon>
    </lineage>
</organism>
<dbReference type="Proteomes" id="UP000009168">
    <property type="component" value="Unassembled WGS sequence"/>
</dbReference>